<dbReference type="Gene3D" id="3.40.50.1000">
    <property type="entry name" value="HAD superfamily/HAD-like"/>
    <property type="match status" value="1"/>
</dbReference>
<dbReference type="OrthoDB" id="9814970at2"/>
<dbReference type="InterPro" id="IPR023214">
    <property type="entry name" value="HAD_sf"/>
</dbReference>
<dbReference type="GO" id="GO:0016791">
    <property type="term" value="F:phosphatase activity"/>
    <property type="evidence" value="ECO:0007669"/>
    <property type="project" value="TreeGrafter"/>
</dbReference>
<accession>A0A5S5CH27</accession>
<protein>
    <submittedName>
        <fullName evidence="1">Cof subfamily protein (Haloacid dehalogenase superfamily)/HAD superfamily hydrolase (TIGR01484 family)</fullName>
    </submittedName>
</protein>
<proteinExistence type="predicted"/>
<dbReference type="AlphaFoldDB" id="A0A5S5CH27"/>
<evidence type="ECO:0000313" key="2">
    <source>
        <dbReference type="Proteomes" id="UP000324376"/>
    </source>
</evidence>
<dbReference type="NCBIfam" id="TIGR01484">
    <property type="entry name" value="HAD-SF-IIB"/>
    <property type="match status" value="1"/>
</dbReference>
<dbReference type="Pfam" id="PF08282">
    <property type="entry name" value="Hydrolase_3"/>
    <property type="match status" value="1"/>
</dbReference>
<evidence type="ECO:0000313" key="1">
    <source>
        <dbReference type="EMBL" id="TYP77323.1"/>
    </source>
</evidence>
<dbReference type="Gene3D" id="3.30.1240.10">
    <property type="match status" value="1"/>
</dbReference>
<keyword evidence="2" id="KW-1185">Reference proteome</keyword>
<dbReference type="InterPro" id="IPR006379">
    <property type="entry name" value="HAD-SF_hydro_IIB"/>
</dbReference>
<name>A0A5S5CH27_9FLAO</name>
<dbReference type="GO" id="GO:0000287">
    <property type="term" value="F:magnesium ion binding"/>
    <property type="evidence" value="ECO:0007669"/>
    <property type="project" value="TreeGrafter"/>
</dbReference>
<reference evidence="1 2" key="1">
    <citation type="submission" date="2019-07" db="EMBL/GenBank/DDBJ databases">
        <title>Genomic Encyclopedia of Archaeal and Bacterial Type Strains, Phase II (KMG-II): from individual species to whole genera.</title>
        <authorList>
            <person name="Goeker M."/>
        </authorList>
    </citation>
    <scope>NUCLEOTIDE SEQUENCE [LARGE SCALE GENOMIC DNA]</scope>
    <source>
        <strain evidence="1 2">DSM 17527</strain>
    </source>
</reference>
<dbReference type="InterPro" id="IPR036412">
    <property type="entry name" value="HAD-like_sf"/>
</dbReference>
<gene>
    <name evidence="1" type="ORF">BD809_101477</name>
</gene>
<comment type="caution">
    <text evidence="1">The sequence shown here is derived from an EMBL/GenBank/DDBJ whole genome shotgun (WGS) entry which is preliminary data.</text>
</comment>
<dbReference type="Proteomes" id="UP000324376">
    <property type="component" value="Unassembled WGS sequence"/>
</dbReference>
<dbReference type="PANTHER" id="PTHR10000:SF8">
    <property type="entry name" value="HAD SUPERFAMILY HYDROLASE-LIKE, TYPE 3"/>
    <property type="match status" value="1"/>
</dbReference>
<dbReference type="GO" id="GO:0005829">
    <property type="term" value="C:cytosol"/>
    <property type="evidence" value="ECO:0007669"/>
    <property type="project" value="TreeGrafter"/>
</dbReference>
<organism evidence="1 2">
    <name type="scientific">Aquimarina intermedia</name>
    <dbReference type="NCBI Taxonomy" id="350814"/>
    <lineage>
        <taxon>Bacteria</taxon>
        <taxon>Pseudomonadati</taxon>
        <taxon>Bacteroidota</taxon>
        <taxon>Flavobacteriia</taxon>
        <taxon>Flavobacteriales</taxon>
        <taxon>Flavobacteriaceae</taxon>
        <taxon>Aquimarina</taxon>
    </lineage>
</organism>
<keyword evidence="1" id="KW-0378">Hydrolase</keyword>
<dbReference type="RefSeq" id="WP_148781338.1">
    <property type="nucleotide sequence ID" value="NZ_VNHU01000001.1"/>
</dbReference>
<dbReference type="PANTHER" id="PTHR10000">
    <property type="entry name" value="PHOSPHOSERINE PHOSPHATASE"/>
    <property type="match status" value="1"/>
</dbReference>
<dbReference type="SUPFAM" id="SSF56784">
    <property type="entry name" value="HAD-like"/>
    <property type="match status" value="1"/>
</dbReference>
<sequence length="271" mass="31268">MIISDNKINYKIVSNFRNSVFIFDIDGTLIPKSGSRISQSLLNLLSKLSTHNKVIFASARPITGVWNLIPFKPKTHFDYISLNGAYAIIDHKEYVSKSIKKRQIQLLLSRFIKKNLWLYSKDKWFSFNLGSKEYKKKRKAVKMDAIPINLIKDSTKILKAILISNSKDDLECLENFGFNFCYSNTNYIEINSSSVNKALFLNRDTIKDKLIYSFGDAENDLSLFEVSNTSIAMKNAHPKLIAKSDYVTNHNYYKGIQEGLNYFYQKFQSTN</sequence>
<dbReference type="EMBL" id="VNHU01000001">
    <property type="protein sequence ID" value="TYP77323.1"/>
    <property type="molecule type" value="Genomic_DNA"/>
</dbReference>